<protein>
    <recommendedName>
        <fullName evidence="4">Phage tail protein</fullName>
    </recommendedName>
</protein>
<name>A0A7V8LQS8_9MYCO</name>
<dbReference type="RefSeq" id="WP_054173028.1">
    <property type="nucleotide sequence ID" value="NZ_LJFO01000003.1"/>
</dbReference>
<evidence type="ECO:0000313" key="2">
    <source>
        <dbReference type="EMBL" id="KPG14342.1"/>
    </source>
</evidence>
<dbReference type="Proteomes" id="UP000037843">
    <property type="component" value="Unassembled WGS sequence"/>
</dbReference>
<dbReference type="EMBL" id="LJFO01000003">
    <property type="protein sequence ID" value="KPG14342.1"/>
    <property type="molecule type" value="Genomic_DNA"/>
</dbReference>
<gene>
    <name evidence="1" type="ORF">AN908_06690</name>
    <name evidence="2" type="ORF">AN908_07200</name>
</gene>
<dbReference type="EMBL" id="LJFO01000003">
    <property type="protein sequence ID" value="KPG14266.1"/>
    <property type="molecule type" value="Genomic_DNA"/>
</dbReference>
<sequence length="293" mass="33762">MTDHLKIELVGRDGSYWCLSGPGMGEQGVTLGVNPQNLYEPDVKTLFVPGPFGEEFVGKRVQKREMVLTFQIYDDDPDTWRTIDAMFRWAWDYEELATLYVTTADGTRYLKLRLQESPKYNYEKDPHILADIQVQLTIAADFPYWQEDPYEVVWETLNVEDFKTFHISNPGDIPVWLRWTLTAPGTWTLPDFSWGNDMYSRGEQDRGRTIPVPTLVYGEDVSVDSDPRVQTIIAANESPVQHRWKGNDLIYPLMPGKQGDVPVTLKDAEFGGALKLTVPRWYSRPWSHPWAIL</sequence>
<organism evidence="1 3">
    <name type="scientific">Mycobacteroides immunogenum</name>
    <dbReference type="NCBI Taxonomy" id="83262"/>
    <lineage>
        <taxon>Bacteria</taxon>
        <taxon>Bacillati</taxon>
        <taxon>Actinomycetota</taxon>
        <taxon>Actinomycetes</taxon>
        <taxon>Mycobacteriales</taxon>
        <taxon>Mycobacteriaceae</taxon>
        <taxon>Mycobacteroides</taxon>
    </lineage>
</organism>
<dbReference type="AlphaFoldDB" id="A0A7V8LQS8"/>
<evidence type="ECO:0000313" key="1">
    <source>
        <dbReference type="EMBL" id="KPG14266.1"/>
    </source>
</evidence>
<proteinExistence type="predicted"/>
<reference evidence="1 3" key="1">
    <citation type="submission" date="2015-09" db="EMBL/GenBank/DDBJ databases">
        <title>Genome Sequences of Mycobacterium immunogenum Isolates, Recuperated from a Chloraminated Drinking Water Distribution System Simulator Subjected to Episodes of Nitrification.</title>
        <authorList>
            <person name="Gomez-Alvarez V."/>
            <person name="Revetta R.P."/>
        </authorList>
    </citation>
    <scope>NUCLEOTIDE SEQUENCE [LARGE SCALE GENOMIC DNA]</scope>
    <source>
        <strain evidence="1 3">H008</strain>
    </source>
</reference>
<evidence type="ECO:0000313" key="3">
    <source>
        <dbReference type="Proteomes" id="UP000037843"/>
    </source>
</evidence>
<accession>A0A7V8LQS8</accession>
<evidence type="ECO:0008006" key="4">
    <source>
        <dbReference type="Google" id="ProtNLM"/>
    </source>
</evidence>
<comment type="caution">
    <text evidence="1">The sequence shown here is derived from an EMBL/GenBank/DDBJ whole genome shotgun (WGS) entry which is preliminary data.</text>
</comment>